<dbReference type="CDD" id="cd07890">
    <property type="entry name" value="CYTH-like_AC_IV-like"/>
    <property type="match status" value="1"/>
</dbReference>
<organism evidence="3 4">
    <name type="scientific">Candidatus Uhrbacteria bacterium RIFCSPLOWO2_02_FULL_49_11</name>
    <dbReference type="NCBI Taxonomy" id="1802409"/>
    <lineage>
        <taxon>Bacteria</taxon>
        <taxon>Candidatus Uhriibacteriota</taxon>
    </lineage>
</organism>
<accession>A0A1F7VFM1</accession>
<proteinExistence type="predicted"/>
<keyword evidence="1" id="KW-0175">Coiled coil</keyword>
<dbReference type="Pfam" id="PF01928">
    <property type="entry name" value="CYTH"/>
    <property type="match status" value="1"/>
</dbReference>
<dbReference type="Gene3D" id="2.40.320.10">
    <property type="entry name" value="Hypothetical Protein Pfu-838710-001"/>
    <property type="match status" value="1"/>
</dbReference>
<dbReference type="SUPFAM" id="SSF55154">
    <property type="entry name" value="CYTH-like phosphatases"/>
    <property type="match status" value="1"/>
</dbReference>
<dbReference type="InterPro" id="IPR008173">
    <property type="entry name" value="Adenylyl_cyclase_CyaB"/>
</dbReference>
<comment type="caution">
    <text evidence="3">The sequence shown here is derived from an EMBL/GenBank/DDBJ whole genome shotgun (WGS) entry which is preliminary data.</text>
</comment>
<gene>
    <name evidence="3" type="ORF">A3I42_03210</name>
</gene>
<evidence type="ECO:0000259" key="2">
    <source>
        <dbReference type="PROSITE" id="PS51707"/>
    </source>
</evidence>
<protein>
    <recommendedName>
        <fullName evidence="2">CYTH domain-containing protein</fullName>
    </recommendedName>
</protein>
<feature type="domain" description="CYTH" evidence="2">
    <location>
        <begin position="9"/>
        <end position="175"/>
    </location>
</feature>
<dbReference type="InterPro" id="IPR023577">
    <property type="entry name" value="CYTH_domain"/>
</dbReference>
<evidence type="ECO:0000313" key="3">
    <source>
        <dbReference type="EMBL" id="OGL88777.1"/>
    </source>
</evidence>
<sequence length="183" mass="21440">MDIKLQKSGIDIEIKAKCRNHIFIKKILAGKKAKKIGKFKMRDIYFNVKYGRLKARIGDIKDILIQYRREDIKMPKRSDFLVSIIDRNSNIIPSLIKSLGIKAIVRKEREIYILGNTRFHLDKIQGLGNFIEIEARGEKEKEIKRLREQIKEYIKLLRIDKKTLVANSSSDLVLAKNLHKRPK</sequence>
<dbReference type="EMBL" id="MGER01000011">
    <property type="protein sequence ID" value="OGL88777.1"/>
    <property type="molecule type" value="Genomic_DNA"/>
</dbReference>
<feature type="coiled-coil region" evidence="1">
    <location>
        <begin position="136"/>
        <end position="163"/>
    </location>
</feature>
<reference evidence="3 4" key="1">
    <citation type="journal article" date="2016" name="Nat. Commun.">
        <title>Thousands of microbial genomes shed light on interconnected biogeochemical processes in an aquifer system.</title>
        <authorList>
            <person name="Anantharaman K."/>
            <person name="Brown C.T."/>
            <person name="Hug L.A."/>
            <person name="Sharon I."/>
            <person name="Castelle C.J."/>
            <person name="Probst A.J."/>
            <person name="Thomas B.C."/>
            <person name="Singh A."/>
            <person name="Wilkins M.J."/>
            <person name="Karaoz U."/>
            <person name="Brodie E.L."/>
            <person name="Williams K.H."/>
            <person name="Hubbard S.S."/>
            <person name="Banfield J.F."/>
        </authorList>
    </citation>
    <scope>NUCLEOTIDE SEQUENCE [LARGE SCALE GENOMIC DNA]</scope>
</reference>
<dbReference type="PANTHER" id="PTHR21028:SF2">
    <property type="entry name" value="CYTH DOMAIN-CONTAINING PROTEIN"/>
    <property type="match status" value="1"/>
</dbReference>
<evidence type="ECO:0000256" key="1">
    <source>
        <dbReference type="SAM" id="Coils"/>
    </source>
</evidence>
<dbReference type="AlphaFoldDB" id="A0A1F7VFM1"/>
<dbReference type="PANTHER" id="PTHR21028">
    <property type="entry name" value="SI:CH211-156B7.4"/>
    <property type="match status" value="1"/>
</dbReference>
<name>A0A1F7VFM1_9BACT</name>
<evidence type="ECO:0000313" key="4">
    <source>
        <dbReference type="Proteomes" id="UP000178264"/>
    </source>
</evidence>
<dbReference type="PROSITE" id="PS51707">
    <property type="entry name" value="CYTH"/>
    <property type="match status" value="1"/>
</dbReference>
<dbReference type="Proteomes" id="UP000178264">
    <property type="component" value="Unassembled WGS sequence"/>
</dbReference>
<dbReference type="InterPro" id="IPR033469">
    <property type="entry name" value="CYTH-like_dom_sf"/>
</dbReference>